<dbReference type="Proteomes" id="UP000031036">
    <property type="component" value="Unassembled WGS sequence"/>
</dbReference>
<proteinExistence type="predicted"/>
<evidence type="ECO:0000313" key="2">
    <source>
        <dbReference type="EMBL" id="KHN79446.1"/>
    </source>
</evidence>
<comment type="caution">
    <text evidence="2">The sequence shown here is derived from an EMBL/GenBank/DDBJ whole genome shotgun (WGS) entry which is preliminary data.</text>
</comment>
<keyword evidence="3" id="KW-1185">Reference proteome</keyword>
<organism evidence="2 3">
    <name type="scientific">Toxocara canis</name>
    <name type="common">Canine roundworm</name>
    <dbReference type="NCBI Taxonomy" id="6265"/>
    <lineage>
        <taxon>Eukaryota</taxon>
        <taxon>Metazoa</taxon>
        <taxon>Ecdysozoa</taxon>
        <taxon>Nematoda</taxon>
        <taxon>Chromadorea</taxon>
        <taxon>Rhabditida</taxon>
        <taxon>Spirurina</taxon>
        <taxon>Ascaridomorpha</taxon>
        <taxon>Ascaridoidea</taxon>
        <taxon>Toxocaridae</taxon>
        <taxon>Toxocara</taxon>
    </lineage>
</organism>
<feature type="compositionally biased region" description="Low complexity" evidence="1">
    <location>
        <begin position="406"/>
        <end position="420"/>
    </location>
</feature>
<evidence type="ECO:0000313" key="3">
    <source>
        <dbReference type="Proteomes" id="UP000031036"/>
    </source>
</evidence>
<reference evidence="2 3" key="1">
    <citation type="submission" date="2014-11" db="EMBL/GenBank/DDBJ databases">
        <title>Genetic blueprint of the zoonotic pathogen Toxocara canis.</title>
        <authorList>
            <person name="Zhu X.-Q."/>
            <person name="Korhonen P.K."/>
            <person name="Cai H."/>
            <person name="Young N.D."/>
            <person name="Nejsum P."/>
            <person name="von Samson-Himmelstjerna G."/>
            <person name="Boag P.R."/>
            <person name="Tan P."/>
            <person name="Li Q."/>
            <person name="Min J."/>
            <person name="Yang Y."/>
            <person name="Wang X."/>
            <person name="Fang X."/>
            <person name="Hall R.S."/>
            <person name="Hofmann A."/>
            <person name="Sternberg P.W."/>
            <person name="Jex A.R."/>
            <person name="Gasser R.B."/>
        </authorList>
    </citation>
    <scope>NUCLEOTIDE SEQUENCE [LARGE SCALE GENOMIC DNA]</scope>
    <source>
        <strain evidence="2">PN_DK_2014</strain>
    </source>
</reference>
<evidence type="ECO:0000256" key="1">
    <source>
        <dbReference type="SAM" id="MobiDB-lite"/>
    </source>
</evidence>
<name>A0A0B2V7N9_TOXCA</name>
<dbReference type="EMBL" id="JPKZ01001918">
    <property type="protein sequence ID" value="KHN79446.1"/>
    <property type="molecule type" value="Genomic_DNA"/>
</dbReference>
<dbReference type="OrthoDB" id="5834082at2759"/>
<sequence length="436" mass="49858">MHNAVAPSEQQRQPFVPQTNALFCFEFLIEAVDVLNLTTDLRIRQIDFKLDQYEWQSIEQEEWKNVGRRCYLLGEDHFLETLGNKKLRVRAIAHDDSVHSCDISLSSFHVQQGVAYCKGAMELFTSANSTRSVCVLTAMRIFNVDSVHPIPVHRSFLAIDRAVQTSDRHVEHKRVHARPAQRNAAIQTPLTKRRNVMIQVKERNALSNDVSVQCTARWYHEQVEKAVTEVVTRILASKGLVRAIRRRNHGADDHFAKQRNRSLAVVPRIRRPGANILNRRTSRWIPTSGSLSAAAIGFNVICRNQLIHTLDRIIAYKQKLSAQPMNAITTTQRSAQPMNAITTRQRPIVHRICRTANQTLNTDRTLRNSQRMRPKRAETFQKPHLGTSQKKNICKSRSNHSSRTPSLNSSANSNTAFSFGAHRKRSPSRRLNFFLK</sequence>
<protein>
    <submittedName>
        <fullName evidence="2">Uncharacterized protein</fullName>
    </submittedName>
</protein>
<gene>
    <name evidence="2" type="ORF">Tcan_06540</name>
</gene>
<dbReference type="AlphaFoldDB" id="A0A0B2V7N9"/>
<accession>A0A0B2V7N9</accession>
<feature type="region of interest" description="Disordered" evidence="1">
    <location>
        <begin position="367"/>
        <end position="436"/>
    </location>
</feature>